<evidence type="ECO:0000256" key="1">
    <source>
        <dbReference type="SAM" id="MobiDB-lite"/>
    </source>
</evidence>
<dbReference type="EMBL" id="BDGG01000012">
    <property type="protein sequence ID" value="GAV05954.1"/>
    <property type="molecule type" value="Genomic_DNA"/>
</dbReference>
<feature type="region of interest" description="Disordered" evidence="1">
    <location>
        <begin position="64"/>
        <end position="88"/>
    </location>
</feature>
<dbReference type="OrthoDB" id="10536318at2759"/>
<reference evidence="3 4" key="1">
    <citation type="journal article" date="2016" name="Nat. Commun.">
        <title>Extremotolerant tardigrade genome and improved radiotolerance of human cultured cells by tardigrade-unique protein.</title>
        <authorList>
            <person name="Hashimoto T."/>
            <person name="Horikawa D.D."/>
            <person name="Saito Y."/>
            <person name="Kuwahara H."/>
            <person name="Kozuka-Hata H."/>
            <person name="Shin-I T."/>
            <person name="Minakuchi Y."/>
            <person name="Ohishi K."/>
            <person name="Motoyama A."/>
            <person name="Aizu T."/>
            <person name="Enomoto A."/>
            <person name="Kondo K."/>
            <person name="Tanaka S."/>
            <person name="Hara Y."/>
            <person name="Koshikawa S."/>
            <person name="Sagara H."/>
            <person name="Miura T."/>
            <person name="Yokobori S."/>
            <person name="Miyagawa K."/>
            <person name="Suzuki Y."/>
            <person name="Kubo T."/>
            <person name="Oyama M."/>
            <person name="Kohara Y."/>
            <person name="Fujiyama A."/>
            <person name="Arakawa K."/>
            <person name="Katayama T."/>
            <person name="Toyoda A."/>
            <person name="Kunieda T."/>
        </authorList>
    </citation>
    <scope>NUCLEOTIDE SEQUENCE [LARGE SCALE GENOMIC DNA]</scope>
    <source>
        <strain evidence="3 4">YOKOZUNA-1</strain>
    </source>
</reference>
<keyword evidence="2" id="KW-0812">Transmembrane</keyword>
<organism evidence="3 4">
    <name type="scientific">Ramazzottius varieornatus</name>
    <name type="common">Water bear</name>
    <name type="synonym">Tardigrade</name>
    <dbReference type="NCBI Taxonomy" id="947166"/>
    <lineage>
        <taxon>Eukaryota</taxon>
        <taxon>Metazoa</taxon>
        <taxon>Ecdysozoa</taxon>
        <taxon>Tardigrada</taxon>
        <taxon>Eutardigrada</taxon>
        <taxon>Parachela</taxon>
        <taxon>Hypsibioidea</taxon>
        <taxon>Ramazzottiidae</taxon>
        <taxon>Ramazzottius</taxon>
    </lineage>
</organism>
<gene>
    <name evidence="3" type="primary">RvY_16003-1</name>
    <name evidence="3" type="synonym">RvY_16003.1</name>
    <name evidence="3" type="ORF">RvY_16003</name>
</gene>
<comment type="caution">
    <text evidence="3">The sequence shown here is derived from an EMBL/GenBank/DDBJ whole genome shotgun (WGS) entry which is preliminary data.</text>
</comment>
<feature type="region of interest" description="Disordered" evidence="1">
    <location>
        <begin position="1"/>
        <end position="22"/>
    </location>
</feature>
<dbReference type="Proteomes" id="UP000186922">
    <property type="component" value="Unassembled WGS sequence"/>
</dbReference>
<keyword evidence="2" id="KW-1133">Transmembrane helix</keyword>
<protein>
    <submittedName>
        <fullName evidence="3">Uncharacterized protein</fullName>
    </submittedName>
</protein>
<name>A0A1D1W3K1_RAMVA</name>
<dbReference type="AlphaFoldDB" id="A0A1D1W3K1"/>
<evidence type="ECO:0000313" key="3">
    <source>
        <dbReference type="EMBL" id="GAV05954.1"/>
    </source>
</evidence>
<accession>A0A1D1W3K1</accession>
<proteinExistence type="predicted"/>
<feature type="transmembrane region" description="Helical" evidence="2">
    <location>
        <begin position="163"/>
        <end position="182"/>
    </location>
</feature>
<evidence type="ECO:0000313" key="4">
    <source>
        <dbReference type="Proteomes" id="UP000186922"/>
    </source>
</evidence>
<keyword evidence="2" id="KW-0472">Membrane</keyword>
<evidence type="ECO:0000256" key="2">
    <source>
        <dbReference type="SAM" id="Phobius"/>
    </source>
</evidence>
<sequence>MDKMPSYTEDAAEAETFPLTSSVSPTPLAAPIVIITKSETRNGDTKTPRRLSFNDNIERRVYYSSNKPSRGRLDSSQPSRGRVDSNLQKQNRHSAQLLEVPSALTPDLQSVDRFVTQRSSFDLPTLRQIILILCSIALATGCAGFAIQTFTYVHNSLHWRWSIGFWSGCFLITYAVVGYLTLWRKLGLAVRMMLAKIFFVVGALLGASSISEIVCAVYTYNHASELIDKTNAPDARSYKISATEVSIFNSLLAGCGLIGVLLAIFSTSITLHRLNIDLKIAQSFSTLVSRRPSAMNASMLKVDTKDALHGSRSRLG</sequence>
<feature type="transmembrane region" description="Helical" evidence="2">
    <location>
        <begin position="194"/>
        <end position="220"/>
    </location>
</feature>
<feature type="transmembrane region" description="Helical" evidence="2">
    <location>
        <begin position="247"/>
        <end position="271"/>
    </location>
</feature>
<feature type="transmembrane region" description="Helical" evidence="2">
    <location>
        <begin position="129"/>
        <end position="151"/>
    </location>
</feature>
<keyword evidence="4" id="KW-1185">Reference proteome</keyword>